<dbReference type="AlphaFoldDB" id="A0A495VRU8"/>
<dbReference type="EMBL" id="RBXN01000005">
    <property type="protein sequence ID" value="RKT51417.1"/>
    <property type="molecule type" value="Genomic_DNA"/>
</dbReference>
<dbReference type="SFLD" id="SFLDG01067">
    <property type="entry name" value="SPASM/twitch_domain_containing"/>
    <property type="match status" value="1"/>
</dbReference>
<dbReference type="Proteomes" id="UP000269493">
    <property type="component" value="Unassembled WGS sequence"/>
</dbReference>
<dbReference type="Pfam" id="PF13186">
    <property type="entry name" value="SPASM"/>
    <property type="match status" value="1"/>
</dbReference>
<comment type="caution">
    <text evidence="9">The sequence shown here is derived from an EMBL/GenBank/DDBJ whole genome shotgun (WGS) entry which is preliminary data.</text>
</comment>
<feature type="domain" description="Radical SAM core" evidence="8">
    <location>
        <begin position="6"/>
        <end position="244"/>
    </location>
</feature>
<evidence type="ECO:0000313" key="10">
    <source>
        <dbReference type="Proteomes" id="UP000269493"/>
    </source>
</evidence>
<comment type="cofactor">
    <cofactor evidence="1">
        <name>[4Fe-4S] cluster</name>
        <dbReference type="ChEBI" id="CHEBI:49883"/>
    </cofactor>
</comment>
<name>A0A495VRU8_9BACT</name>
<dbReference type="InterPro" id="IPR034491">
    <property type="entry name" value="Anaerob_Ser_sulfatase-maturase"/>
</dbReference>
<dbReference type="SFLD" id="SFLDG01072">
    <property type="entry name" value="dehydrogenase_like"/>
    <property type="match status" value="1"/>
</dbReference>
<protein>
    <submittedName>
        <fullName evidence="9">Transcriptional regulator</fullName>
    </submittedName>
</protein>
<dbReference type="GO" id="GO:0051539">
    <property type="term" value="F:4 iron, 4 sulfur cluster binding"/>
    <property type="evidence" value="ECO:0007669"/>
    <property type="project" value="UniProtKB-KW"/>
</dbReference>
<keyword evidence="10" id="KW-1185">Reference proteome</keyword>
<dbReference type="PANTHER" id="PTHR43273:SF3">
    <property type="entry name" value="ANAEROBIC SULFATASE-MATURATING ENZYME HOMOLOG ASLB-RELATED"/>
    <property type="match status" value="1"/>
</dbReference>
<dbReference type="InterPro" id="IPR047207">
    <property type="entry name" value="SPASM_anSME"/>
</dbReference>
<evidence type="ECO:0000256" key="1">
    <source>
        <dbReference type="ARBA" id="ARBA00001966"/>
    </source>
</evidence>
<evidence type="ECO:0000256" key="4">
    <source>
        <dbReference type="ARBA" id="ARBA00022723"/>
    </source>
</evidence>
<comment type="similarity">
    <text evidence="7">Belongs to the radical SAM superfamily. Anaerobic sulfatase-maturating enzyme family.</text>
</comment>
<dbReference type="SFLD" id="SFLDF00285">
    <property type="entry name" value="anaerobic_Ser-type_sulfatase-m"/>
    <property type="match status" value="1"/>
</dbReference>
<dbReference type="SFLD" id="SFLDS00029">
    <property type="entry name" value="Radical_SAM"/>
    <property type="match status" value="1"/>
</dbReference>
<dbReference type="SUPFAM" id="SSF102114">
    <property type="entry name" value="Radical SAM enzymes"/>
    <property type="match status" value="1"/>
</dbReference>
<dbReference type="OrthoDB" id="9808591at2"/>
<dbReference type="InterPro" id="IPR023867">
    <property type="entry name" value="Sulphatase_maturase_rSAM"/>
</dbReference>
<dbReference type="CDD" id="cd21120">
    <property type="entry name" value="SPASM_anSME"/>
    <property type="match status" value="1"/>
</dbReference>
<dbReference type="RefSeq" id="WP_022600793.1">
    <property type="nucleotide sequence ID" value="NZ_KI440787.1"/>
</dbReference>
<dbReference type="InterPro" id="IPR007197">
    <property type="entry name" value="rSAM"/>
</dbReference>
<sequence>MGKTIAYNPLDYPIYVMAKPVGAMCNLDCSYCYYLEKGELYRGQRSNRMTDEMLEKFTEEYINCQTTPEVLFTWHGGETLLRGLDFFRKAVALQKRYAKGRPIANSIQTNGILLNDEWCRFFKENNFLVGISIDGPEHVHDRYRKDKGGRGSFARVMKGIELLQKHQVEFNTLSVVNDYNAHYALETYRFFKEIGSCYMQFSPIVERWGDRPDGLELLPPGEFPDTEMPPWCVDPLDYGQFYCDIFDEWVCNDVGRYFVQMFDATLAGVVGAAPGVCIYGKTCGHAAAMEYNGDVYACDHFVFPEYKRGNIKTDTLVSMMLSPEQMAFGNAKRNTLPRQCRECRFLNLCNGECPKNRISKTVTGEPGLNYLCAGLQKYYAHVMPYMNYMAEELKNQRPPANVMQYAREHLNKK</sequence>
<reference evidence="9 10" key="1">
    <citation type="submission" date="2018-10" db="EMBL/GenBank/DDBJ databases">
        <title>Genomic Encyclopedia of Archaeal and Bacterial Type Strains, Phase II (KMG-II): from individual species to whole genera.</title>
        <authorList>
            <person name="Goeker M."/>
        </authorList>
    </citation>
    <scope>NUCLEOTIDE SEQUENCE [LARGE SCALE GENOMIC DNA]</scope>
    <source>
        <strain evidence="9 10">NSB1</strain>
    </source>
</reference>
<dbReference type="GeneID" id="92929435"/>
<evidence type="ECO:0000256" key="2">
    <source>
        <dbReference type="ARBA" id="ARBA00022485"/>
    </source>
</evidence>
<dbReference type="SFLD" id="SFLDG01386">
    <property type="entry name" value="main_SPASM_domain-containing"/>
    <property type="match status" value="1"/>
</dbReference>
<dbReference type="GO" id="GO:0046872">
    <property type="term" value="F:metal ion binding"/>
    <property type="evidence" value="ECO:0007669"/>
    <property type="project" value="UniProtKB-KW"/>
</dbReference>
<keyword evidence="5" id="KW-0408">Iron</keyword>
<gene>
    <name evidence="9" type="ORF">BC742_1690</name>
</gene>
<organism evidence="9 10">
    <name type="scientific">Coprobacter fastidiosus NSB1 = JCM 33896</name>
    <dbReference type="NCBI Taxonomy" id="1349822"/>
    <lineage>
        <taxon>Bacteria</taxon>
        <taxon>Pseudomonadati</taxon>
        <taxon>Bacteroidota</taxon>
        <taxon>Bacteroidia</taxon>
        <taxon>Bacteroidales</taxon>
        <taxon>Barnesiellaceae</taxon>
        <taxon>Coprobacter</taxon>
    </lineage>
</organism>
<dbReference type="Pfam" id="PF04055">
    <property type="entry name" value="Radical_SAM"/>
    <property type="match status" value="1"/>
</dbReference>
<accession>A0A495VRU8</accession>
<dbReference type="InterPro" id="IPR023885">
    <property type="entry name" value="4Fe4S-binding_SPASM_dom"/>
</dbReference>
<dbReference type="CDD" id="cd01335">
    <property type="entry name" value="Radical_SAM"/>
    <property type="match status" value="1"/>
</dbReference>
<dbReference type="PROSITE" id="PS51918">
    <property type="entry name" value="RADICAL_SAM"/>
    <property type="match status" value="1"/>
</dbReference>
<evidence type="ECO:0000259" key="8">
    <source>
        <dbReference type="PROSITE" id="PS51918"/>
    </source>
</evidence>
<dbReference type="InterPro" id="IPR058240">
    <property type="entry name" value="rSAM_sf"/>
</dbReference>
<dbReference type="PANTHER" id="PTHR43273">
    <property type="entry name" value="ANAEROBIC SULFATASE-MATURATING ENZYME HOMOLOG ASLB-RELATED"/>
    <property type="match status" value="1"/>
</dbReference>
<evidence type="ECO:0000256" key="3">
    <source>
        <dbReference type="ARBA" id="ARBA00022691"/>
    </source>
</evidence>
<evidence type="ECO:0000256" key="5">
    <source>
        <dbReference type="ARBA" id="ARBA00023004"/>
    </source>
</evidence>
<keyword evidence="4" id="KW-0479">Metal-binding</keyword>
<evidence type="ECO:0000313" key="9">
    <source>
        <dbReference type="EMBL" id="RKT51417.1"/>
    </source>
</evidence>
<evidence type="ECO:0000256" key="6">
    <source>
        <dbReference type="ARBA" id="ARBA00023014"/>
    </source>
</evidence>
<keyword evidence="2" id="KW-0004">4Fe-4S</keyword>
<evidence type="ECO:0000256" key="7">
    <source>
        <dbReference type="ARBA" id="ARBA00023601"/>
    </source>
</evidence>
<dbReference type="NCBIfam" id="TIGR03942">
    <property type="entry name" value="sulfatase_rSAM"/>
    <property type="match status" value="1"/>
</dbReference>
<keyword evidence="6" id="KW-0411">Iron-sulfur</keyword>
<dbReference type="SFLD" id="SFLDG01384">
    <property type="entry name" value="thioether_bond_formation_requi"/>
    <property type="match status" value="1"/>
</dbReference>
<dbReference type="NCBIfam" id="NF010308">
    <property type="entry name" value="PRK13745.1"/>
    <property type="match status" value="1"/>
</dbReference>
<dbReference type="Gene3D" id="3.20.20.70">
    <property type="entry name" value="Aldolase class I"/>
    <property type="match status" value="1"/>
</dbReference>
<dbReference type="NCBIfam" id="TIGR04085">
    <property type="entry name" value="rSAM_more_4Fe4S"/>
    <property type="match status" value="1"/>
</dbReference>
<dbReference type="InterPro" id="IPR013785">
    <property type="entry name" value="Aldolase_TIM"/>
</dbReference>
<dbReference type="GO" id="GO:0016491">
    <property type="term" value="F:oxidoreductase activity"/>
    <property type="evidence" value="ECO:0007669"/>
    <property type="project" value="InterPro"/>
</dbReference>
<keyword evidence="3" id="KW-0949">S-adenosyl-L-methionine</keyword>
<proteinExistence type="inferred from homology"/>